<evidence type="ECO:0000256" key="2">
    <source>
        <dbReference type="ARBA" id="ARBA00023125"/>
    </source>
</evidence>
<dbReference type="InterPro" id="IPR036390">
    <property type="entry name" value="WH_DNA-bd_sf"/>
</dbReference>
<accession>A0A6J7FMW7</accession>
<dbReference type="SMART" id="SM00345">
    <property type="entry name" value="HTH_GNTR"/>
    <property type="match status" value="1"/>
</dbReference>
<dbReference type="InterPro" id="IPR008920">
    <property type="entry name" value="TF_FadR/GntR_C"/>
</dbReference>
<proteinExistence type="predicted"/>
<dbReference type="InterPro" id="IPR011711">
    <property type="entry name" value="GntR_C"/>
</dbReference>
<dbReference type="EMBL" id="CAFBMK010000008">
    <property type="protein sequence ID" value="CAB4895318.1"/>
    <property type="molecule type" value="Genomic_DNA"/>
</dbReference>
<evidence type="ECO:0000259" key="4">
    <source>
        <dbReference type="PROSITE" id="PS50949"/>
    </source>
</evidence>
<reference evidence="5" key="1">
    <citation type="submission" date="2020-05" db="EMBL/GenBank/DDBJ databases">
        <authorList>
            <person name="Chiriac C."/>
            <person name="Salcher M."/>
            <person name="Ghai R."/>
            <person name="Kavagutti S V."/>
        </authorList>
    </citation>
    <scope>NUCLEOTIDE SEQUENCE</scope>
</reference>
<dbReference type="PROSITE" id="PS50949">
    <property type="entry name" value="HTH_GNTR"/>
    <property type="match status" value="1"/>
</dbReference>
<dbReference type="PANTHER" id="PTHR43537">
    <property type="entry name" value="TRANSCRIPTIONAL REGULATOR, GNTR FAMILY"/>
    <property type="match status" value="1"/>
</dbReference>
<dbReference type="Gene3D" id="1.20.120.530">
    <property type="entry name" value="GntR ligand-binding domain-like"/>
    <property type="match status" value="1"/>
</dbReference>
<dbReference type="SUPFAM" id="SSF46785">
    <property type="entry name" value="Winged helix' DNA-binding domain"/>
    <property type="match status" value="1"/>
</dbReference>
<feature type="domain" description="HTH gntR-type" evidence="4">
    <location>
        <begin position="20"/>
        <end position="90"/>
    </location>
</feature>
<keyword evidence="3" id="KW-0804">Transcription</keyword>
<name>A0A6J7FMW7_9ZZZZ</name>
<keyword evidence="1" id="KW-0805">Transcription regulation</keyword>
<gene>
    <name evidence="5" type="ORF">UFOPK3564_00264</name>
</gene>
<keyword evidence="2" id="KW-0238">DNA-binding</keyword>
<evidence type="ECO:0000313" key="5">
    <source>
        <dbReference type="EMBL" id="CAB4895318.1"/>
    </source>
</evidence>
<sequence>MPAAPNTTGSARGRGTLRPRKTAALLAQRIVGEITDRGLEPGTPLPSEKEMLEEYAVARGTLRESLRFLEMQGVLTIRTGPGGGPVVNRPGSRHLASTIAMMLQLEQVAFRSIVEARVVLEPELARRAATNATPEQLERLRASCDRMRERIDDPDVFIEENDTFHGLVAEAAGNPVFSMVITSLTWICDGTPLGVEYSEAARVAVSKEHARILRAVEAGDPERAGAAMAVHIGDFAAYLEAKYPRVLDATLRWDQVDL</sequence>
<dbReference type="GO" id="GO:0003677">
    <property type="term" value="F:DNA binding"/>
    <property type="evidence" value="ECO:0007669"/>
    <property type="project" value="UniProtKB-KW"/>
</dbReference>
<dbReference type="Gene3D" id="1.10.10.10">
    <property type="entry name" value="Winged helix-like DNA-binding domain superfamily/Winged helix DNA-binding domain"/>
    <property type="match status" value="1"/>
</dbReference>
<dbReference type="InterPro" id="IPR000524">
    <property type="entry name" value="Tscrpt_reg_HTH_GntR"/>
</dbReference>
<dbReference type="SMART" id="SM00895">
    <property type="entry name" value="FCD"/>
    <property type="match status" value="1"/>
</dbReference>
<dbReference type="GO" id="GO:0003700">
    <property type="term" value="F:DNA-binding transcription factor activity"/>
    <property type="evidence" value="ECO:0007669"/>
    <property type="project" value="InterPro"/>
</dbReference>
<dbReference type="PANTHER" id="PTHR43537:SF5">
    <property type="entry name" value="UXU OPERON TRANSCRIPTIONAL REGULATOR"/>
    <property type="match status" value="1"/>
</dbReference>
<dbReference type="InterPro" id="IPR036388">
    <property type="entry name" value="WH-like_DNA-bd_sf"/>
</dbReference>
<dbReference type="AlphaFoldDB" id="A0A6J7FMW7"/>
<evidence type="ECO:0000256" key="3">
    <source>
        <dbReference type="ARBA" id="ARBA00023163"/>
    </source>
</evidence>
<dbReference type="SUPFAM" id="SSF48008">
    <property type="entry name" value="GntR ligand-binding domain-like"/>
    <property type="match status" value="1"/>
</dbReference>
<dbReference type="Pfam" id="PF00392">
    <property type="entry name" value="GntR"/>
    <property type="match status" value="1"/>
</dbReference>
<dbReference type="PRINTS" id="PR00035">
    <property type="entry name" value="HTHGNTR"/>
</dbReference>
<protein>
    <submittedName>
        <fullName evidence="5">Unannotated protein</fullName>
    </submittedName>
</protein>
<evidence type="ECO:0000256" key="1">
    <source>
        <dbReference type="ARBA" id="ARBA00023015"/>
    </source>
</evidence>
<dbReference type="Pfam" id="PF07729">
    <property type="entry name" value="FCD"/>
    <property type="match status" value="1"/>
</dbReference>
<organism evidence="5">
    <name type="scientific">freshwater metagenome</name>
    <dbReference type="NCBI Taxonomy" id="449393"/>
    <lineage>
        <taxon>unclassified sequences</taxon>
        <taxon>metagenomes</taxon>
        <taxon>ecological metagenomes</taxon>
    </lineage>
</organism>